<accession>A0A4U1J634</accession>
<dbReference type="EMBL" id="SSMQ01000033">
    <property type="protein sequence ID" value="TKD02716.1"/>
    <property type="molecule type" value="Genomic_DNA"/>
</dbReference>
<reference evidence="1 2" key="1">
    <citation type="submission" date="2019-04" db="EMBL/GenBank/DDBJ databases">
        <authorList>
            <person name="Li Y."/>
            <person name="Wang J."/>
        </authorList>
    </citation>
    <scope>NUCLEOTIDE SEQUENCE [LARGE SCALE GENOMIC DNA]</scope>
    <source>
        <strain evidence="1 2">DSM 14668</strain>
    </source>
</reference>
<evidence type="ECO:0000313" key="1">
    <source>
        <dbReference type="EMBL" id="TKD02716.1"/>
    </source>
</evidence>
<keyword evidence="2" id="KW-1185">Reference proteome</keyword>
<sequence length="127" mass="14166">MRGFFCMFAALALASCARGEPSEITLEVDQVSHVDGCNVFLHEALGGEPVLAFVGHVCDVPESFAKEKNWWGEGQRPLCTGMSVGDCLRFGKKVYCMVEMDPGKSVTLKATYENLHDRRFDHLRPIR</sequence>
<name>A0A4U1J634_9BACT</name>
<organism evidence="1 2">
    <name type="scientific">Polyangium fumosum</name>
    <dbReference type="NCBI Taxonomy" id="889272"/>
    <lineage>
        <taxon>Bacteria</taxon>
        <taxon>Pseudomonadati</taxon>
        <taxon>Myxococcota</taxon>
        <taxon>Polyangia</taxon>
        <taxon>Polyangiales</taxon>
        <taxon>Polyangiaceae</taxon>
        <taxon>Polyangium</taxon>
    </lineage>
</organism>
<proteinExistence type="predicted"/>
<protein>
    <submittedName>
        <fullName evidence="1">Uncharacterized protein</fullName>
    </submittedName>
</protein>
<dbReference type="RefSeq" id="WP_136932122.1">
    <property type="nucleotide sequence ID" value="NZ_SSMQ01000033.1"/>
</dbReference>
<dbReference type="PROSITE" id="PS51257">
    <property type="entry name" value="PROKAR_LIPOPROTEIN"/>
    <property type="match status" value="1"/>
</dbReference>
<dbReference type="Proteomes" id="UP000309215">
    <property type="component" value="Unassembled WGS sequence"/>
</dbReference>
<gene>
    <name evidence="1" type="ORF">E8A74_27840</name>
</gene>
<dbReference type="OrthoDB" id="5531480at2"/>
<dbReference type="AlphaFoldDB" id="A0A4U1J634"/>
<evidence type="ECO:0000313" key="2">
    <source>
        <dbReference type="Proteomes" id="UP000309215"/>
    </source>
</evidence>
<comment type="caution">
    <text evidence="1">The sequence shown here is derived from an EMBL/GenBank/DDBJ whole genome shotgun (WGS) entry which is preliminary data.</text>
</comment>